<reference evidence="2" key="2">
    <citation type="journal article" date="2016" name="Sci. Rep.">
        <title>Dictyocaulus viviparus genome, variome and transcriptome elucidate lungworm biology and support future intervention.</title>
        <authorList>
            <person name="McNulty S.N."/>
            <person name="Strube C."/>
            <person name="Rosa B.A."/>
            <person name="Martin J.C."/>
            <person name="Tyagi R."/>
            <person name="Choi Y.J."/>
            <person name="Wang Q."/>
            <person name="Hallsworth Pepin K."/>
            <person name="Zhang X."/>
            <person name="Ozersky P."/>
            <person name="Wilson R.K."/>
            <person name="Sternberg P.W."/>
            <person name="Gasser R.B."/>
            <person name="Mitreva M."/>
        </authorList>
    </citation>
    <scope>NUCLEOTIDE SEQUENCE [LARGE SCALE GENOMIC DNA]</scope>
    <source>
        <strain evidence="2">HannoverDv2000</strain>
    </source>
</reference>
<dbReference type="EMBL" id="KN717926">
    <property type="protein sequence ID" value="KJH40096.1"/>
    <property type="molecule type" value="Genomic_DNA"/>
</dbReference>
<organism evidence="1 2">
    <name type="scientific">Dictyocaulus viviparus</name>
    <name type="common">Bovine lungworm</name>
    <dbReference type="NCBI Taxonomy" id="29172"/>
    <lineage>
        <taxon>Eukaryota</taxon>
        <taxon>Metazoa</taxon>
        <taxon>Ecdysozoa</taxon>
        <taxon>Nematoda</taxon>
        <taxon>Chromadorea</taxon>
        <taxon>Rhabditida</taxon>
        <taxon>Rhabditina</taxon>
        <taxon>Rhabditomorpha</taxon>
        <taxon>Strongyloidea</taxon>
        <taxon>Metastrongylidae</taxon>
        <taxon>Dictyocaulus</taxon>
    </lineage>
</organism>
<reference evidence="1 2" key="1">
    <citation type="submission" date="2013-11" db="EMBL/GenBank/DDBJ databases">
        <title>Draft genome of the bovine lungworm Dictyocaulus viviparus.</title>
        <authorList>
            <person name="Mitreva M."/>
        </authorList>
    </citation>
    <scope>NUCLEOTIDE SEQUENCE [LARGE SCALE GENOMIC DNA]</scope>
    <source>
        <strain evidence="1 2">HannoverDv2000</strain>
    </source>
</reference>
<name>A0A0D8XC92_DICVI</name>
<dbReference type="AlphaFoldDB" id="A0A0D8XC92"/>
<gene>
    <name evidence="1" type="ORF">DICVIV_13980</name>
</gene>
<sequence length="38" mass="4761">MDQVSVHHQFWQHQLFEHFGCLPVLTMQKRTLFMLFLW</sequence>
<evidence type="ECO:0000313" key="2">
    <source>
        <dbReference type="Proteomes" id="UP000053766"/>
    </source>
</evidence>
<protein>
    <submittedName>
        <fullName evidence="1">Uncharacterized protein</fullName>
    </submittedName>
</protein>
<accession>A0A0D8XC92</accession>
<dbReference type="Proteomes" id="UP000053766">
    <property type="component" value="Unassembled WGS sequence"/>
</dbReference>
<proteinExistence type="predicted"/>
<keyword evidence="2" id="KW-1185">Reference proteome</keyword>
<evidence type="ECO:0000313" key="1">
    <source>
        <dbReference type="EMBL" id="KJH40096.1"/>
    </source>
</evidence>